<dbReference type="Gene3D" id="2.60.120.10">
    <property type="entry name" value="Jelly Rolls"/>
    <property type="match status" value="2"/>
</dbReference>
<gene>
    <name evidence="6" type="ORF">FEZ08_04790</name>
</gene>
<reference evidence="6 7" key="1">
    <citation type="submission" date="2019-05" db="EMBL/GenBank/DDBJ databases">
        <title>Culicoidintestinum kansasii gen. nov., sp. nov. from the gastrointestinal tract of the biting midge, Culicoides sonorensis.</title>
        <authorList>
            <person name="Neupane S."/>
            <person name="Ghosh A."/>
            <person name="Gunther S."/>
            <person name="Martin K."/>
            <person name="Zurek L."/>
        </authorList>
    </citation>
    <scope>NUCLEOTIDE SEQUENCE [LARGE SCALE GENOMIC DNA]</scope>
    <source>
        <strain evidence="6 7">CS-1</strain>
    </source>
</reference>
<evidence type="ECO:0000256" key="2">
    <source>
        <dbReference type="PIRSR" id="PIRSR006232-1"/>
    </source>
</evidence>
<evidence type="ECO:0000259" key="5">
    <source>
        <dbReference type="Pfam" id="PF17954"/>
    </source>
</evidence>
<dbReference type="PANTHER" id="PTHR43212:SF3">
    <property type="entry name" value="QUERCETIN 2,3-DIOXYGENASE"/>
    <property type="match status" value="1"/>
</dbReference>
<name>A0A5R8QFD4_9FIRM</name>
<feature type="domain" description="Quercetin 2,3-dioxygenase C-terminal cupin" evidence="5">
    <location>
        <begin position="147"/>
        <end position="230"/>
    </location>
</feature>
<evidence type="ECO:0000259" key="4">
    <source>
        <dbReference type="Pfam" id="PF02678"/>
    </source>
</evidence>
<dbReference type="OrthoDB" id="321327at2"/>
<dbReference type="RefSeq" id="WP_138190576.1">
    <property type="nucleotide sequence ID" value="NZ_VBWP01000003.1"/>
</dbReference>
<feature type="binding site" evidence="2">
    <location>
        <position position="103"/>
    </location>
    <ligand>
        <name>Fe cation</name>
        <dbReference type="ChEBI" id="CHEBI:24875"/>
    </ligand>
</feature>
<feature type="binding site" evidence="2">
    <location>
        <position position="59"/>
    </location>
    <ligand>
        <name>Fe cation</name>
        <dbReference type="ChEBI" id="CHEBI:24875"/>
    </ligand>
</feature>
<feature type="binding site" evidence="2">
    <location>
        <position position="101"/>
    </location>
    <ligand>
        <name>Fe cation</name>
        <dbReference type="ChEBI" id="CHEBI:24875"/>
    </ligand>
</feature>
<dbReference type="Pfam" id="PF17954">
    <property type="entry name" value="Pirin_C_2"/>
    <property type="match status" value="1"/>
</dbReference>
<dbReference type="CDD" id="cd02910">
    <property type="entry name" value="cupin_Yhhw_N"/>
    <property type="match status" value="1"/>
</dbReference>
<feature type="binding site" evidence="2">
    <location>
        <position position="57"/>
    </location>
    <ligand>
        <name>Fe cation</name>
        <dbReference type="ChEBI" id="CHEBI:24875"/>
    </ligand>
</feature>
<dbReference type="PIRSF" id="PIRSF006232">
    <property type="entry name" value="Pirin"/>
    <property type="match status" value="1"/>
</dbReference>
<evidence type="ECO:0000313" key="6">
    <source>
        <dbReference type="EMBL" id="TLG75369.1"/>
    </source>
</evidence>
<dbReference type="AlphaFoldDB" id="A0A5R8QFD4"/>
<keyword evidence="2" id="KW-0408">Iron</keyword>
<organism evidence="6 7">
    <name type="scientific">Culicoidibacter larvae</name>
    <dbReference type="NCBI Taxonomy" id="2579976"/>
    <lineage>
        <taxon>Bacteria</taxon>
        <taxon>Bacillati</taxon>
        <taxon>Bacillota</taxon>
        <taxon>Culicoidibacteria</taxon>
        <taxon>Culicoidibacterales</taxon>
        <taxon>Culicoidibacteraceae</taxon>
        <taxon>Culicoidibacter</taxon>
    </lineage>
</organism>
<evidence type="ECO:0000256" key="3">
    <source>
        <dbReference type="RuleBase" id="RU003457"/>
    </source>
</evidence>
<dbReference type="PANTHER" id="PTHR43212">
    <property type="entry name" value="QUERCETIN 2,3-DIOXYGENASE"/>
    <property type="match status" value="1"/>
</dbReference>
<dbReference type="InterPro" id="IPR003829">
    <property type="entry name" value="Pirin_N_dom"/>
</dbReference>
<dbReference type="SUPFAM" id="SSF51182">
    <property type="entry name" value="RmlC-like cupins"/>
    <property type="match status" value="1"/>
</dbReference>
<dbReference type="InterPro" id="IPR014710">
    <property type="entry name" value="RmlC-like_jellyroll"/>
</dbReference>
<dbReference type="Proteomes" id="UP000306912">
    <property type="component" value="Unassembled WGS sequence"/>
</dbReference>
<dbReference type="GO" id="GO:0046872">
    <property type="term" value="F:metal ion binding"/>
    <property type="evidence" value="ECO:0007669"/>
    <property type="project" value="UniProtKB-KW"/>
</dbReference>
<comment type="caution">
    <text evidence="6">The sequence shown here is derived from an EMBL/GenBank/DDBJ whole genome shotgun (WGS) entry which is preliminary data.</text>
</comment>
<evidence type="ECO:0000313" key="7">
    <source>
        <dbReference type="Proteomes" id="UP000306912"/>
    </source>
</evidence>
<dbReference type="Pfam" id="PF02678">
    <property type="entry name" value="Pirin"/>
    <property type="match status" value="1"/>
</dbReference>
<comment type="similarity">
    <text evidence="1 3">Belongs to the pirin family.</text>
</comment>
<protein>
    <submittedName>
        <fullName evidence="6">Pirin family protein</fullName>
    </submittedName>
</protein>
<comment type="cofactor">
    <cofactor evidence="2">
        <name>Fe cation</name>
        <dbReference type="ChEBI" id="CHEBI:24875"/>
    </cofactor>
    <text evidence="2">Binds 1 Fe cation per subunit.</text>
</comment>
<dbReference type="InterPro" id="IPR012093">
    <property type="entry name" value="Pirin"/>
</dbReference>
<dbReference type="InterPro" id="IPR041602">
    <property type="entry name" value="Quercetinase_C"/>
</dbReference>
<dbReference type="InParanoid" id="A0A5R8QFD4"/>
<feature type="domain" description="Pirin N-terminal" evidence="4">
    <location>
        <begin position="11"/>
        <end position="118"/>
    </location>
</feature>
<dbReference type="EMBL" id="VBWP01000003">
    <property type="protein sequence ID" value="TLG75369.1"/>
    <property type="molecule type" value="Genomic_DNA"/>
</dbReference>
<keyword evidence="2" id="KW-0479">Metal-binding</keyword>
<sequence>MIQIKKPDQMGYFDHGWLKTLHHFSFADYFDRDNMHFGVLRVVNDDLIEPGIGFPTHPHNDMEIISYVVDGELSHKDSMQNASTIGRGEVQYMSAGTGVFHSEENFGSEWTRLLQIWVLPDAKGHTPNYGDFRFDWNERVNKWLHMVSSKTGNAPIKVNQDVNFNVTYLEAGKTIDFEVAQNRQAYVVQIEGHSIINGQRVEETWALESVEENLHIEADDNNSHVLVIEMAKYEG</sequence>
<dbReference type="InterPro" id="IPR011051">
    <property type="entry name" value="RmlC_Cupin_sf"/>
</dbReference>
<accession>A0A5R8QFD4</accession>
<keyword evidence="7" id="KW-1185">Reference proteome</keyword>
<evidence type="ECO:0000256" key="1">
    <source>
        <dbReference type="ARBA" id="ARBA00008416"/>
    </source>
</evidence>
<proteinExistence type="inferred from homology"/>